<dbReference type="Proteomes" id="UP000186096">
    <property type="component" value="Unassembled WGS sequence"/>
</dbReference>
<evidence type="ECO:0000313" key="2">
    <source>
        <dbReference type="Proteomes" id="UP000186096"/>
    </source>
</evidence>
<proteinExistence type="predicted"/>
<organism evidence="1 2">
    <name type="scientific">Microbispora rosea</name>
    <dbReference type="NCBI Taxonomy" id="58117"/>
    <lineage>
        <taxon>Bacteria</taxon>
        <taxon>Bacillati</taxon>
        <taxon>Actinomycetota</taxon>
        <taxon>Actinomycetes</taxon>
        <taxon>Streptosporangiales</taxon>
        <taxon>Streptosporangiaceae</taxon>
        <taxon>Microbispora</taxon>
    </lineage>
</organism>
<accession>A0A1N7BI36</accession>
<keyword evidence="2" id="KW-1185">Reference proteome</keyword>
<dbReference type="OrthoDB" id="5197407at2"/>
<dbReference type="EMBL" id="FTNI01000010">
    <property type="protein sequence ID" value="SIR50962.1"/>
    <property type="molecule type" value="Genomic_DNA"/>
</dbReference>
<dbReference type="RefSeq" id="WP_076435238.1">
    <property type="nucleotide sequence ID" value="NZ_FTNI01000010.1"/>
</dbReference>
<protein>
    <submittedName>
        <fullName evidence="1">Uncharacterized protein</fullName>
    </submittedName>
</protein>
<gene>
    <name evidence="1" type="ORF">SAMN05421833_1103</name>
</gene>
<sequence>MDLDNEGWADIEEPLDTPALPRHLAALVGALQGPADLGVHHDRYLTYPHHEESDGAITA</sequence>
<dbReference type="STRING" id="58117.SAMN05421833_1103"/>
<reference evidence="2" key="1">
    <citation type="submission" date="2017-01" db="EMBL/GenBank/DDBJ databases">
        <authorList>
            <person name="Varghese N."/>
            <person name="Submissions S."/>
        </authorList>
    </citation>
    <scope>NUCLEOTIDE SEQUENCE [LARGE SCALE GENOMIC DNA]</scope>
    <source>
        <strain evidence="2">ATCC 12950</strain>
    </source>
</reference>
<evidence type="ECO:0000313" key="1">
    <source>
        <dbReference type="EMBL" id="SIR50962.1"/>
    </source>
</evidence>
<name>A0A1N7BI36_9ACTN</name>
<dbReference type="AlphaFoldDB" id="A0A1N7BI36"/>